<dbReference type="PANTHER" id="PTHR43884:SF12">
    <property type="entry name" value="ISOVALERYL-COA DEHYDROGENASE, MITOCHONDRIAL-RELATED"/>
    <property type="match status" value="1"/>
</dbReference>
<dbReference type="InterPro" id="IPR037069">
    <property type="entry name" value="AcylCoA_DH/ox_N_sf"/>
</dbReference>
<dbReference type="PANTHER" id="PTHR43884">
    <property type="entry name" value="ACYL-COA DEHYDROGENASE"/>
    <property type="match status" value="1"/>
</dbReference>
<feature type="domain" description="Acyl-CoA dehydrogenase/oxidase N-terminal" evidence="1">
    <location>
        <begin position="54"/>
        <end position="123"/>
    </location>
</feature>
<accession>B4DJN8</accession>
<proteinExistence type="evidence at transcript level"/>
<dbReference type="AlphaFoldDB" id="B4DJN8"/>
<dbReference type="GO" id="GO:0050660">
    <property type="term" value="F:flavin adenine dinucleotide binding"/>
    <property type="evidence" value="ECO:0007669"/>
    <property type="project" value="InterPro"/>
</dbReference>
<dbReference type="InterPro" id="IPR013786">
    <property type="entry name" value="AcylCoA_DH/ox_N"/>
</dbReference>
<protein>
    <submittedName>
        <fullName evidence="2">cDNA FLJ57502, highly similar to Long-chain specific acyl-CoA dehydrogenase, mitochondrial</fullName>
    </submittedName>
</protein>
<reference evidence="2" key="1">
    <citation type="submission" date="2007-10" db="EMBL/GenBank/DDBJ databases">
        <title>NEDO human cDNA sequencing project focused on splicing variants.</title>
        <authorList>
            <person name="Wakamatsu A."/>
            <person name="Yamamoto J."/>
            <person name="Kimura K."/>
            <person name="Ishii S."/>
            <person name="Watanabe K."/>
            <person name="Sugiyama A."/>
            <person name="Murakawa K."/>
            <person name="Kaida T."/>
            <person name="Tsuchiya K."/>
            <person name="Fukuzumi Y."/>
            <person name="Kumagai A."/>
            <person name="Oishi Y."/>
            <person name="Yamamoto S."/>
            <person name="Ono Y."/>
            <person name="Komori Y."/>
            <person name="Yamazaki M."/>
            <person name="Kisu Y."/>
            <person name="Nishikawa T."/>
            <person name="Sugano S."/>
            <person name="Nomura N."/>
            <person name="Isogai T."/>
        </authorList>
    </citation>
    <scope>NUCLEOTIDE SEQUENCE</scope>
    <source>
        <tissue evidence="2">Thalamus</tissue>
    </source>
</reference>
<dbReference type="Pfam" id="PF02771">
    <property type="entry name" value="Acyl-CoA_dh_N"/>
    <property type="match status" value="1"/>
</dbReference>
<dbReference type="GO" id="GO:0003995">
    <property type="term" value="F:acyl-CoA dehydrogenase activity"/>
    <property type="evidence" value="ECO:0007669"/>
    <property type="project" value="UniProtKB-ARBA"/>
</dbReference>
<sequence>MAARLLRGSLRVLGGHRAPRQLPAARCSHSGGEERLETPSAKKLTDIGIRRIFSPEHDIFRKSVRKFFQEEVIPHHSEWEKAGEVSREVWEKAGKQGLLGVNIAEHLGGIGGDLYSAAIVWEEQ</sequence>
<dbReference type="InterPro" id="IPR009100">
    <property type="entry name" value="AcylCoA_DH/oxidase_NM_dom_sf"/>
</dbReference>
<evidence type="ECO:0000259" key="1">
    <source>
        <dbReference type="Pfam" id="PF02771"/>
    </source>
</evidence>
<dbReference type="PeptideAtlas" id="B4DJN8"/>
<dbReference type="SUPFAM" id="SSF56645">
    <property type="entry name" value="Acyl-CoA dehydrogenase NM domain-like"/>
    <property type="match status" value="1"/>
</dbReference>
<organism evidence="2">
    <name type="scientific">Homo sapiens</name>
    <name type="common">Human</name>
    <dbReference type="NCBI Taxonomy" id="9606"/>
    <lineage>
        <taxon>Eukaryota</taxon>
        <taxon>Metazoa</taxon>
        <taxon>Chordata</taxon>
        <taxon>Craniata</taxon>
        <taxon>Vertebrata</taxon>
        <taxon>Euteleostomi</taxon>
        <taxon>Mammalia</taxon>
        <taxon>Eutheria</taxon>
        <taxon>Euarchontoglires</taxon>
        <taxon>Primates</taxon>
        <taxon>Haplorrhini</taxon>
        <taxon>Catarrhini</taxon>
        <taxon>Hominidae</taxon>
        <taxon>Homo</taxon>
    </lineage>
</organism>
<name>B4DJN8_HUMAN</name>
<dbReference type="EMBL" id="AK296161">
    <property type="protein sequence ID" value="BAG58900.1"/>
    <property type="molecule type" value="mRNA"/>
</dbReference>
<dbReference type="Gene3D" id="1.10.540.10">
    <property type="entry name" value="Acyl-CoA dehydrogenase/oxidase, N-terminal domain"/>
    <property type="match status" value="1"/>
</dbReference>
<evidence type="ECO:0000313" key="2">
    <source>
        <dbReference type="EMBL" id="BAG58900.1"/>
    </source>
</evidence>